<comment type="caution">
    <text evidence="1">The sequence shown here is derived from an EMBL/GenBank/DDBJ whole genome shotgun (WGS) entry which is preliminary data.</text>
</comment>
<dbReference type="EMBL" id="JASTZU010000016">
    <property type="protein sequence ID" value="MDL4839419.1"/>
    <property type="molecule type" value="Genomic_DNA"/>
</dbReference>
<dbReference type="InterPro" id="IPR023214">
    <property type="entry name" value="HAD_sf"/>
</dbReference>
<dbReference type="SUPFAM" id="SSF56784">
    <property type="entry name" value="HAD-like"/>
    <property type="match status" value="1"/>
</dbReference>
<name>A0ABT7L202_9BACI</name>
<keyword evidence="2" id="KW-1185">Reference proteome</keyword>
<reference evidence="1 2" key="1">
    <citation type="submission" date="2023-06" db="EMBL/GenBank/DDBJ databases">
        <title>Aquibacillus rhizosphaerae LR5S19.</title>
        <authorList>
            <person name="Sun J.-Q."/>
        </authorList>
    </citation>
    <scope>NUCLEOTIDE SEQUENCE [LARGE SCALE GENOMIC DNA]</scope>
    <source>
        <strain evidence="1 2">LR5S19</strain>
    </source>
</reference>
<evidence type="ECO:0000313" key="1">
    <source>
        <dbReference type="EMBL" id="MDL4839419.1"/>
    </source>
</evidence>
<dbReference type="Pfam" id="PF13242">
    <property type="entry name" value="Hydrolase_like"/>
    <property type="match status" value="1"/>
</dbReference>
<sequence>MLDKYNKHEPYEYIMIGARQHDIIGAMNTGIDSIGVTYG</sequence>
<proteinExistence type="predicted"/>
<dbReference type="Gene3D" id="3.40.50.1000">
    <property type="entry name" value="HAD superfamily/HAD-like"/>
    <property type="match status" value="1"/>
</dbReference>
<dbReference type="RefSeq" id="WP_285930377.1">
    <property type="nucleotide sequence ID" value="NZ_JASTZU010000016.1"/>
</dbReference>
<dbReference type="InterPro" id="IPR036412">
    <property type="entry name" value="HAD-like_sf"/>
</dbReference>
<accession>A0ABT7L202</accession>
<organism evidence="1 2">
    <name type="scientific">Aquibacillus rhizosphaerae</name>
    <dbReference type="NCBI Taxonomy" id="3051431"/>
    <lineage>
        <taxon>Bacteria</taxon>
        <taxon>Bacillati</taxon>
        <taxon>Bacillota</taxon>
        <taxon>Bacilli</taxon>
        <taxon>Bacillales</taxon>
        <taxon>Bacillaceae</taxon>
        <taxon>Aquibacillus</taxon>
    </lineage>
</organism>
<dbReference type="Proteomes" id="UP001235343">
    <property type="component" value="Unassembled WGS sequence"/>
</dbReference>
<evidence type="ECO:0000313" key="2">
    <source>
        <dbReference type="Proteomes" id="UP001235343"/>
    </source>
</evidence>
<gene>
    <name evidence="1" type="ORF">QQS35_02950</name>
</gene>
<protein>
    <submittedName>
        <fullName evidence="1">HAD hydrolase-like protein</fullName>
    </submittedName>
</protein>